<evidence type="ECO:0000313" key="2">
    <source>
        <dbReference type="Proteomes" id="UP000724874"/>
    </source>
</evidence>
<proteinExistence type="predicted"/>
<reference evidence="1" key="1">
    <citation type="submission" date="2020-11" db="EMBL/GenBank/DDBJ databases">
        <authorList>
            <consortium name="DOE Joint Genome Institute"/>
            <person name="Ahrendt S."/>
            <person name="Riley R."/>
            <person name="Andreopoulos W."/>
            <person name="LaButti K."/>
            <person name="Pangilinan J."/>
            <person name="Ruiz-duenas F.J."/>
            <person name="Barrasa J.M."/>
            <person name="Sanchez-Garcia M."/>
            <person name="Camarero S."/>
            <person name="Miyauchi S."/>
            <person name="Serrano A."/>
            <person name="Linde D."/>
            <person name="Babiker R."/>
            <person name="Drula E."/>
            <person name="Ayuso-Fernandez I."/>
            <person name="Pacheco R."/>
            <person name="Padilla G."/>
            <person name="Ferreira P."/>
            <person name="Barriuso J."/>
            <person name="Kellner H."/>
            <person name="Castanera R."/>
            <person name="Alfaro M."/>
            <person name="Ramirez L."/>
            <person name="Pisabarro A.G."/>
            <person name="Kuo A."/>
            <person name="Tritt A."/>
            <person name="Lipzen A."/>
            <person name="He G."/>
            <person name="Yan M."/>
            <person name="Ng V."/>
            <person name="Cullen D."/>
            <person name="Martin F."/>
            <person name="Rosso M.-N."/>
            <person name="Henrissat B."/>
            <person name="Hibbett D."/>
            <person name="Martinez A.T."/>
            <person name="Grigoriev I.V."/>
        </authorList>
    </citation>
    <scope>NUCLEOTIDE SEQUENCE</scope>
    <source>
        <strain evidence="1">AH 44721</strain>
    </source>
</reference>
<organism evidence="1 2">
    <name type="scientific">Gymnopilus junonius</name>
    <name type="common">Spectacular rustgill mushroom</name>
    <name type="synonym">Gymnopilus spectabilis subsp. junonius</name>
    <dbReference type="NCBI Taxonomy" id="109634"/>
    <lineage>
        <taxon>Eukaryota</taxon>
        <taxon>Fungi</taxon>
        <taxon>Dikarya</taxon>
        <taxon>Basidiomycota</taxon>
        <taxon>Agaricomycotina</taxon>
        <taxon>Agaricomycetes</taxon>
        <taxon>Agaricomycetidae</taxon>
        <taxon>Agaricales</taxon>
        <taxon>Agaricineae</taxon>
        <taxon>Hymenogastraceae</taxon>
        <taxon>Gymnopilus</taxon>
    </lineage>
</organism>
<evidence type="ECO:0000313" key="1">
    <source>
        <dbReference type="EMBL" id="KAF8871737.1"/>
    </source>
</evidence>
<dbReference type="AlphaFoldDB" id="A0A9P5N881"/>
<name>A0A9P5N881_GYMJU</name>
<protein>
    <submittedName>
        <fullName evidence="1">Uncharacterized protein</fullName>
    </submittedName>
</protein>
<dbReference type="EMBL" id="JADNYJ010000295">
    <property type="protein sequence ID" value="KAF8871737.1"/>
    <property type="molecule type" value="Genomic_DNA"/>
</dbReference>
<comment type="caution">
    <text evidence="1">The sequence shown here is derived from an EMBL/GenBank/DDBJ whole genome shotgun (WGS) entry which is preliminary data.</text>
</comment>
<accession>A0A9P5N881</accession>
<sequence>MLANLFDLDNDSFLSICCLLSGPELRAVSSLSRNGFRMISPALVRRVNLARSPQQVLDFCAFCLKHGLCPRIISFSVSESAIQSHNSLNDLTTNRNSTPDSGRQIYREDNSEVASALTKVLKLSTNLAHLTFNNCTDLLLEGEPHIADLAHILLLITTERKNKPSKPLYPIQPIRSKRFLSDTPYHRAFDQTIHHHFISPASDISPCSAFLSISSK</sequence>
<dbReference type="Proteomes" id="UP000724874">
    <property type="component" value="Unassembled WGS sequence"/>
</dbReference>
<gene>
    <name evidence="1" type="ORF">CPB84DRAFT_1800511</name>
</gene>
<keyword evidence="2" id="KW-1185">Reference proteome</keyword>